<evidence type="ECO:0000256" key="1">
    <source>
        <dbReference type="ARBA" id="ARBA00009275"/>
    </source>
</evidence>
<dbReference type="InterPro" id="IPR018228">
    <property type="entry name" value="DNase_TatD-rel_CS"/>
</dbReference>
<dbReference type="Pfam" id="PF01026">
    <property type="entry name" value="TatD_DNase"/>
    <property type="match status" value="1"/>
</dbReference>
<evidence type="ECO:0000256" key="4">
    <source>
        <dbReference type="PIRSR" id="PIRSR005902-1"/>
    </source>
</evidence>
<sequence>MFIDSHCHLDFDVFDEQRDSLMLRCLENKVGGFLVPATTFASWPKLAKLLKRYPEWRAAYGLHPYFLAEASFDQIDSLGEQCDAQRVVAVGEIGLDYWPDAVDMKIQLDFFSRQLKVANSLKLPVILHARKSYDLVFKCLREAGFNGGGVVHAFNGSIEQAKRFIDLGFVLGIGGTVTYPRAKKAHRVLASLSDTVFVLETDSPDMPLYGFQGQNNTPLSIPLIAHAIAAIRGESVERVAVQTYDNLLGVFPKWNEDLI</sequence>
<gene>
    <name evidence="5" type="ORF">DFP80_10919</name>
</gene>
<feature type="binding site" evidence="4">
    <location>
        <position position="8"/>
    </location>
    <ligand>
        <name>a divalent metal cation</name>
        <dbReference type="ChEBI" id="CHEBI:60240"/>
        <label>1</label>
    </ligand>
</feature>
<accession>A0A366J5P2</accession>
<dbReference type="PANTHER" id="PTHR46124">
    <property type="entry name" value="D-AMINOACYL-TRNA DEACYLASE"/>
    <property type="match status" value="1"/>
</dbReference>
<evidence type="ECO:0000256" key="2">
    <source>
        <dbReference type="ARBA" id="ARBA00022723"/>
    </source>
</evidence>
<proteinExistence type="inferred from homology"/>
<dbReference type="GO" id="GO:0016788">
    <property type="term" value="F:hydrolase activity, acting on ester bonds"/>
    <property type="evidence" value="ECO:0007669"/>
    <property type="project" value="InterPro"/>
</dbReference>
<dbReference type="InterPro" id="IPR032466">
    <property type="entry name" value="Metal_Hydrolase"/>
</dbReference>
<dbReference type="EMBL" id="QNSE01000009">
    <property type="protein sequence ID" value="RBP81720.1"/>
    <property type="molecule type" value="Genomic_DNA"/>
</dbReference>
<comment type="caution">
    <text evidence="5">The sequence shown here is derived from an EMBL/GenBank/DDBJ whole genome shotgun (WGS) entry which is preliminary data.</text>
</comment>
<feature type="binding site" evidence="4">
    <location>
        <position position="202"/>
    </location>
    <ligand>
        <name>a divalent metal cation</name>
        <dbReference type="ChEBI" id="CHEBI:60240"/>
        <label>1</label>
    </ligand>
</feature>
<organism evidence="5 6">
    <name type="scientific">Marinomonas rhizomae</name>
    <dbReference type="NCBI Taxonomy" id="491948"/>
    <lineage>
        <taxon>Bacteria</taxon>
        <taxon>Pseudomonadati</taxon>
        <taxon>Pseudomonadota</taxon>
        <taxon>Gammaproteobacteria</taxon>
        <taxon>Oceanospirillales</taxon>
        <taxon>Oceanospirillaceae</taxon>
        <taxon>Marinomonas</taxon>
    </lineage>
</organism>
<dbReference type="PIRSF" id="PIRSF005902">
    <property type="entry name" value="DNase_TatD"/>
    <property type="match status" value="1"/>
</dbReference>
<dbReference type="PANTHER" id="PTHR46124:SF3">
    <property type="entry name" value="HYDROLASE"/>
    <property type="match status" value="1"/>
</dbReference>
<evidence type="ECO:0000313" key="6">
    <source>
        <dbReference type="Proteomes" id="UP000252792"/>
    </source>
</evidence>
<dbReference type="Gene3D" id="3.20.20.140">
    <property type="entry name" value="Metal-dependent hydrolases"/>
    <property type="match status" value="1"/>
</dbReference>
<dbReference type="GO" id="GO:0046872">
    <property type="term" value="F:metal ion binding"/>
    <property type="evidence" value="ECO:0007669"/>
    <property type="project" value="UniProtKB-KW"/>
</dbReference>
<reference evidence="5 6" key="1">
    <citation type="submission" date="2018-06" db="EMBL/GenBank/DDBJ databases">
        <title>Genomic Encyclopedia of Type Strains, Phase III (KMG-III): the genomes of soil and plant-associated and newly described type strains.</title>
        <authorList>
            <person name="Whitman W."/>
        </authorList>
    </citation>
    <scope>NUCLEOTIDE SEQUENCE [LARGE SCALE GENOMIC DNA]</scope>
    <source>
        <strain evidence="5 6">CECT 7377</strain>
    </source>
</reference>
<protein>
    <submittedName>
        <fullName evidence="5">TatD DNase family protein</fullName>
    </submittedName>
</protein>
<dbReference type="AlphaFoldDB" id="A0A366J5P2"/>
<dbReference type="CDD" id="cd01310">
    <property type="entry name" value="TatD_DNAse"/>
    <property type="match status" value="1"/>
</dbReference>
<comment type="similarity">
    <text evidence="1">Belongs to the metallo-dependent hydrolases superfamily. TatD-type hydrolase family.</text>
</comment>
<feature type="binding site" evidence="4">
    <location>
        <position position="6"/>
    </location>
    <ligand>
        <name>a divalent metal cation</name>
        <dbReference type="ChEBI" id="CHEBI:60240"/>
        <label>1</label>
    </ligand>
</feature>
<dbReference type="GO" id="GO:0005829">
    <property type="term" value="C:cytosol"/>
    <property type="evidence" value="ECO:0007669"/>
    <property type="project" value="TreeGrafter"/>
</dbReference>
<evidence type="ECO:0000256" key="3">
    <source>
        <dbReference type="ARBA" id="ARBA00022801"/>
    </source>
</evidence>
<feature type="binding site" evidence="4">
    <location>
        <position position="92"/>
    </location>
    <ligand>
        <name>a divalent metal cation</name>
        <dbReference type="ChEBI" id="CHEBI:60240"/>
        <label>1</label>
    </ligand>
</feature>
<dbReference type="InterPro" id="IPR001130">
    <property type="entry name" value="TatD-like"/>
</dbReference>
<dbReference type="Proteomes" id="UP000252792">
    <property type="component" value="Unassembled WGS sequence"/>
</dbReference>
<feature type="binding site" evidence="4">
    <location>
        <position position="152"/>
    </location>
    <ligand>
        <name>a divalent metal cation</name>
        <dbReference type="ChEBI" id="CHEBI:60240"/>
        <label>2</label>
    </ligand>
</feature>
<keyword evidence="2 4" id="KW-0479">Metal-binding</keyword>
<dbReference type="FunFam" id="3.20.20.140:FF:000005">
    <property type="entry name" value="TatD family hydrolase"/>
    <property type="match status" value="1"/>
</dbReference>
<dbReference type="RefSeq" id="WP_113917128.1">
    <property type="nucleotide sequence ID" value="NZ_QNSE01000009.1"/>
</dbReference>
<keyword evidence="6" id="KW-1185">Reference proteome</keyword>
<dbReference type="PROSITE" id="PS01137">
    <property type="entry name" value="TATD_1"/>
    <property type="match status" value="1"/>
</dbReference>
<dbReference type="SUPFAM" id="SSF51556">
    <property type="entry name" value="Metallo-dependent hydrolases"/>
    <property type="match status" value="1"/>
</dbReference>
<feature type="binding site" evidence="4">
    <location>
        <position position="128"/>
    </location>
    <ligand>
        <name>a divalent metal cation</name>
        <dbReference type="ChEBI" id="CHEBI:60240"/>
        <label>2</label>
    </ligand>
</feature>
<keyword evidence="3" id="KW-0378">Hydrolase</keyword>
<evidence type="ECO:0000313" key="5">
    <source>
        <dbReference type="EMBL" id="RBP81720.1"/>
    </source>
</evidence>
<name>A0A366J5P2_9GAMM</name>
<dbReference type="OrthoDB" id="9810005at2"/>